<dbReference type="InterPro" id="IPR004563">
    <property type="entry name" value="Apolipo_AcylTrfase"/>
</dbReference>
<dbReference type="EC" id="2.3.1.269" evidence="8"/>
<dbReference type="PANTHER" id="PTHR38686">
    <property type="entry name" value="APOLIPOPROTEIN N-ACYLTRANSFERASE"/>
    <property type="match status" value="1"/>
</dbReference>
<comment type="pathway">
    <text evidence="8">Protein modification; lipoprotein biosynthesis (N-acyl transfer).</text>
</comment>
<dbReference type="InterPro" id="IPR045378">
    <property type="entry name" value="LNT_N"/>
</dbReference>
<dbReference type="UniPathway" id="UPA00666"/>
<evidence type="ECO:0000256" key="7">
    <source>
        <dbReference type="ARBA" id="ARBA00023315"/>
    </source>
</evidence>
<evidence type="ECO:0000256" key="1">
    <source>
        <dbReference type="ARBA" id="ARBA00004651"/>
    </source>
</evidence>
<dbReference type="AlphaFoldDB" id="A0A511YUN0"/>
<comment type="catalytic activity">
    <reaction evidence="8">
        <text>N-terminal S-1,2-diacyl-sn-glyceryl-L-cysteinyl-[lipoprotein] + a glycerophospholipid = N-acyl-S-1,2-diacyl-sn-glyceryl-L-cysteinyl-[lipoprotein] + a 2-acyl-sn-glycero-3-phospholipid + H(+)</text>
        <dbReference type="Rhea" id="RHEA:48228"/>
        <dbReference type="Rhea" id="RHEA-COMP:14681"/>
        <dbReference type="Rhea" id="RHEA-COMP:14684"/>
        <dbReference type="ChEBI" id="CHEBI:15378"/>
        <dbReference type="ChEBI" id="CHEBI:136912"/>
        <dbReference type="ChEBI" id="CHEBI:140656"/>
        <dbReference type="ChEBI" id="CHEBI:140657"/>
        <dbReference type="ChEBI" id="CHEBI:140660"/>
        <dbReference type="EC" id="2.3.1.269"/>
    </reaction>
</comment>
<dbReference type="SUPFAM" id="SSF56317">
    <property type="entry name" value="Carbon-nitrogen hydrolase"/>
    <property type="match status" value="1"/>
</dbReference>
<feature type="transmembrane region" description="Helical" evidence="8">
    <location>
        <begin position="168"/>
        <end position="190"/>
    </location>
</feature>
<sequence>MALTCDDVALTLALERVVFPSFLPADAAPRLRPTGAPDVPAGDTGWARAFSRQRSWMDHPDRSEGRAGQSVGVSRQPALGPLVWPYDRAVLLPTPRRRATLLLAVGGGVLTEAGFPGLGWWPLTVLGLALLFVALARDSARWNALVGLVFGLALFVPHVTFVEAAVGLVPWLALATAEAGLVALFAAAWAWARRGEVIWGAARLQIPVFAALWVAVEELRSVWPFGGFPWGRLAFAQADSPLGRWAWAGGVPLVSFLVAAAGAVLALGLVALRRANLGRASGALLGVALIVVSGVFLPLSSAPTDGRLEVGAVQGNVPDRGLDSFSQAREVLRNHVTGTEQLAQRVERPLDVVLWPENSTDIDPRADAEAADLVTRAAQAVGAPILVGTDHYPESGGRLNSALLWDPQTGPGVSYDKLHPTPFAEYIPLRSIARAVSDAVDRVRTDMIPGSAVGALDVEVPRLDRTVTLGVGICFEVAYDDIIRNTVQDGAELIVIPTNNATFGRTDLSVQQLAMSRIRAMEHGRATVQISTVGVSALIDPAGVILERTEHWSAEQMSAALPLRSSLTPATRFGDAVVWAFRGLGVAVVLAGMAGAARVRRSDRALVDA</sequence>
<evidence type="ECO:0000256" key="3">
    <source>
        <dbReference type="ARBA" id="ARBA00022679"/>
    </source>
</evidence>
<dbReference type="GO" id="GO:0005886">
    <property type="term" value="C:plasma membrane"/>
    <property type="evidence" value="ECO:0007669"/>
    <property type="project" value="UniProtKB-SubCell"/>
</dbReference>
<keyword evidence="6 8" id="KW-0472">Membrane</keyword>
<dbReference type="EMBL" id="BJYK01000001">
    <property type="protein sequence ID" value="GEN78901.1"/>
    <property type="molecule type" value="Genomic_DNA"/>
</dbReference>
<comment type="similarity">
    <text evidence="8">Belongs to the CN hydrolase family. Apolipoprotein N-acyltransferase subfamily.</text>
</comment>
<keyword evidence="2 8" id="KW-1003">Cell membrane</keyword>
<dbReference type="CDD" id="cd07571">
    <property type="entry name" value="ALP_N-acyl_transferase"/>
    <property type="match status" value="1"/>
</dbReference>
<keyword evidence="3 8" id="KW-0808">Transferase</keyword>
<gene>
    <name evidence="10" type="primary">lnt_1</name>
    <name evidence="8" type="synonym">lnt</name>
    <name evidence="10" type="ORF">AFE02nite_06350</name>
</gene>
<evidence type="ECO:0000256" key="2">
    <source>
        <dbReference type="ARBA" id="ARBA00022475"/>
    </source>
</evidence>
<evidence type="ECO:0000256" key="4">
    <source>
        <dbReference type="ARBA" id="ARBA00022692"/>
    </source>
</evidence>
<reference evidence="10 11" key="1">
    <citation type="submission" date="2019-07" db="EMBL/GenBank/DDBJ databases">
        <title>Whole genome shotgun sequence of Actinotalea fermentans NBRC 105374.</title>
        <authorList>
            <person name="Hosoyama A."/>
            <person name="Uohara A."/>
            <person name="Ohji S."/>
            <person name="Ichikawa N."/>
        </authorList>
    </citation>
    <scope>NUCLEOTIDE SEQUENCE [LARGE SCALE GENOMIC DNA]</scope>
    <source>
        <strain evidence="10 11">NBRC 105374</strain>
    </source>
</reference>
<dbReference type="InterPro" id="IPR036526">
    <property type="entry name" value="C-N_Hydrolase_sf"/>
</dbReference>
<dbReference type="PROSITE" id="PS50263">
    <property type="entry name" value="CN_HYDROLASE"/>
    <property type="match status" value="1"/>
</dbReference>
<feature type="transmembrane region" description="Helical" evidence="8">
    <location>
        <begin position="118"/>
        <end position="135"/>
    </location>
</feature>
<protein>
    <recommendedName>
        <fullName evidence="8">Apolipoprotein N-acyltransferase</fullName>
        <shortName evidence="8">ALP N-acyltransferase</shortName>
        <ecNumber evidence="8">2.3.1.269</ecNumber>
    </recommendedName>
</protein>
<feature type="transmembrane region" description="Helical" evidence="8">
    <location>
        <begin position="245"/>
        <end position="270"/>
    </location>
</feature>
<dbReference type="Gene3D" id="3.60.110.10">
    <property type="entry name" value="Carbon-nitrogen hydrolase"/>
    <property type="match status" value="1"/>
</dbReference>
<dbReference type="InterPro" id="IPR003010">
    <property type="entry name" value="C-N_Hydrolase"/>
</dbReference>
<accession>A0A511YUN0</accession>
<dbReference type="Proteomes" id="UP000321484">
    <property type="component" value="Unassembled WGS sequence"/>
</dbReference>
<dbReference type="GO" id="GO:0016410">
    <property type="term" value="F:N-acyltransferase activity"/>
    <property type="evidence" value="ECO:0007669"/>
    <property type="project" value="UniProtKB-UniRule"/>
</dbReference>
<evidence type="ECO:0000256" key="8">
    <source>
        <dbReference type="HAMAP-Rule" id="MF_01148"/>
    </source>
</evidence>
<dbReference type="GO" id="GO:0042158">
    <property type="term" value="P:lipoprotein biosynthetic process"/>
    <property type="evidence" value="ECO:0007669"/>
    <property type="project" value="UniProtKB-UniRule"/>
</dbReference>
<organism evidence="10 11">
    <name type="scientific">Actinotalea fermentans</name>
    <dbReference type="NCBI Taxonomy" id="43671"/>
    <lineage>
        <taxon>Bacteria</taxon>
        <taxon>Bacillati</taxon>
        <taxon>Actinomycetota</taxon>
        <taxon>Actinomycetes</taxon>
        <taxon>Micrococcales</taxon>
        <taxon>Cellulomonadaceae</taxon>
        <taxon>Actinotalea</taxon>
    </lineage>
</organism>
<proteinExistence type="inferred from homology"/>
<evidence type="ECO:0000259" key="9">
    <source>
        <dbReference type="PROSITE" id="PS50263"/>
    </source>
</evidence>
<keyword evidence="11" id="KW-1185">Reference proteome</keyword>
<dbReference type="NCBIfam" id="TIGR00546">
    <property type="entry name" value="lnt"/>
    <property type="match status" value="1"/>
</dbReference>
<feature type="transmembrane region" description="Helical" evidence="8">
    <location>
        <begin position="282"/>
        <end position="299"/>
    </location>
</feature>
<feature type="transmembrane region" description="Helical" evidence="8">
    <location>
        <begin position="576"/>
        <end position="597"/>
    </location>
</feature>
<comment type="subcellular location">
    <subcellularLocation>
        <location evidence="1 8">Cell membrane</location>
        <topology evidence="1 8">Multi-pass membrane protein</topology>
    </subcellularLocation>
</comment>
<comment type="function">
    <text evidence="8">Catalyzes the phospholipid dependent N-acylation of the N-terminal cysteine of apolipoprotein, the last step in lipoprotein maturation.</text>
</comment>
<dbReference type="Pfam" id="PF20154">
    <property type="entry name" value="LNT_N"/>
    <property type="match status" value="1"/>
</dbReference>
<keyword evidence="10" id="KW-0449">Lipoprotein</keyword>
<keyword evidence="5 8" id="KW-1133">Transmembrane helix</keyword>
<comment type="caution">
    <text evidence="10">The sequence shown here is derived from an EMBL/GenBank/DDBJ whole genome shotgun (WGS) entry which is preliminary data.</text>
</comment>
<keyword evidence="7 8" id="KW-0012">Acyltransferase</keyword>
<feature type="transmembrane region" description="Helical" evidence="8">
    <location>
        <begin position="197"/>
        <end position="216"/>
    </location>
</feature>
<evidence type="ECO:0000313" key="10">
    <source>
        <dbReference type="EMBL" id="GEN78901.1"/>
    </source>
</evidence>
<name>A0A511YUN0_9CELL</name>
<feature type="domain" description="CN hydrolase" evidence="9">
    <location>
        <begin position="308"/>
        <end position="569"/>
    </location>
</feature>
<feature type="transmembrane region" description="Helical" evidence="8">
    <location>
        <begin position="142"/>
        <end position="162"/>
    </location>
</feature>
<dbReference type="Pfam" id="PF00795">
    <property type="entry name" value="CN_hydrolase"/>
    <property type="match status" value="1"/>
</dbReference>
<keyword evidence="4 8" id="KW-0812">Transmembrane</keyword>
<evidence type="ECO:0000256" key="6">
    <source>
        <dbReference type="ARBA" id="ARBA00023136"/>
    </source>
</evidence>
<evidence type="ECO:0000256" key="5">
    <source>
        <dbReference type="ARBA" id="ARBA00022989"/>
    </source>
</evidence>
<dbReference type="HAMAP" id="MF_01148">
    <property type="entry name" value="Lnt"/>
    <property type="match status" value="1"/>
</dbReference>
<evidence type="ECO:0000313" key="11">
    <source>
        <dbReference type="Proteomes" id="UP000321484"/>
    </source>
</evidence>
<dbReference type="PANTHER" id="PTHR38686:SF1">
    <property type="entry name" value="APOLIPOPROTEIN N-ACYLTRANSFERASE"/>
    <property type="match status" value="1"/>
</dbReference>